<dbReference type="Proteomes" id="UP000051679">
    <property type="component" value="Unassembled WGS sequence"/>
</dbReference>
<keyword evidence="2" id="KW-1185">Reference proteome</keyword>
<protein>
    <submittedName>
        <fullName evidence="1">Uncharacterized protein</fullName>
    </submittedName>
</protein>
<evidence type="ECO:0000313" key="2">
    <source>
        <dbReference type="Proteomes" id="UP000051679"/>
    </source>
</evidence>
<evidence type="ECO:0000313" key="1">
    <source>
        <dbReference type="EMBL" id="KRM55492.1"/>
    </source>
</evidence>
<reference evidence="1 2" key="1">
    <citation type="journal article" date="2015" name="Genome Announc.">
        <title>Expanding the biotechnology potential of lactobacilli through comparative genomics of 213 strains and associated genera.</title>
        <authorList>
            <person name="Sun Z."/>
            <person name="Harris H.M."/>
            <person name="McCann A."/>
            <person name="Guo C."/>
            <person name="Argimon S."/>
            <person name="Zhang W."/>
            <person name="Yang X."/>
            <person name="Jeffery I.B."/>
            <person name="Cooney J.C."/>
            <person name="Kagawa T.F."/>
            <person name="Liu W."/>
            <person name="Song Y."/>
            <person name="Salvetti E."/>
            <person name="Wrobel A."/>
            <person name="Rasinkangas P."/>
            <person name="Parkhill J."/>
            <person name="Rea M.C."/>
            <person name="O'Sullivan O."/>
            <person name="Ritari J."/>
            <person name="Douillard F.P."/>
            <person name="Paul Ross R."/>
            <person name="Yang R."/>
            <person name="Briner A.E."/>
            <person name="Felis G.E."/>
            <person name="de Vos W.M."/>
            <person name="Barrangou R."/>
            <person name="Klaenhammer T.R."/>
            <person name="Caufield P.W."/>
            <person name="Cui Y."/>
            <person name="Zhang H."/>
            <person name="O'Toole P.W."/>
        </authorList>
    </citation>
    <scope>NUCLEOTIDE SEQUENCE [LARGE SCALE GENOMIC DNA]</scope>
    <source>
        <strain evidence="1 2">DSM 20505</strain>
    </source>
</reference>
<proteinExistence type="predicted"/>
<dbReference type="EMBL" id="AYYO01000021">
    <property type="protein sequence ID" value="KRM55492.1"/>
    <property type="molecule type" value="Genomic_DNA"/>
</dbReference>
<dbReference type="AlphaFoldDB" id="A0A0R1ZQJ0"/>
<gene>
    <name evidence="1" type="ORF">FC18_GL001281</name>
</gene>
<accession>A0A0R1ZQJ0</accession>
<dbReference type="PATRIC" id="fig|1291052.5.peg.1298"/>
<sequence length="54" mass="6558">MRKNNTFTNTNEQLATKENGRKHYFAQMMVICKRMNTRKYWRFINVYAILSPVV</sequence>
<organism evidence="1 2">
    <name type="scientific">Lacticaseibacillus sharpeae JCM 1186 = DSM 20505</name>
    <dbReference type="NCBI Taxonomy" id="1291052"/>
    <lineage>
        <taxon>Bacteria</taxon>
        <taxon>Bacillati</taxon>
        <taxon>Bacillota</taxon>
        <taxon>Bacilli</taxon>
        <taxon>Lactobacillales</taxon>
        <taxon>Lactobacillaceae</taxon>
        <taxon>Lacticaseibacillus</taxon>
    </lineage>
</organism>
<name>A0A0R1ZQJ0_9LACO</name>
<comment type="caution">
    <text evidence="1">The sequence shown here is derived from an EMBL/GenBank/DDBJ whole genome shotgun (WGS) entry which is preliminary data.</text>
</comment>